<dbReference type="InterPro" id="IPR000836">
    <property type="entry name" value="PRTase_dom"/>
</dbReference>
<dbReference type="PANTHER" id="PTHR47505:SF1">
    <property type="entry name" value="DNA UTILIZATION PROTEIN YHGH"/>
    <property type="match status" value="1"/>
</dbReference>
<dbReference type="InterPro" id="IPR029057">
    <property type="entry name" value="PRTase-like"/>
</dbReference>
<protein>
    <submittedName>
        <fullName evidence="3">Competence protein ComFC</fullName>
    </submittedName>
</protein>
<evidence type="ECO:0000256" key="1">
    <source>
        <dbReference type="ARBA" id="ARBA00008007"/>
    </source>
</evidence>
<dbReference type="SUPFAM" id="SSF53271">
    <property type="entry name" value="PRTase-like"/>
    <property type="match status" value="1"/>
</dbReference>
<proteinExistence type="inferred from homology"/>
<feature type="domain" description="Phosphoribosyltransferase" evidence="2">
    <location>
        <begin position="173"/>
        <end position="223"/>
    </location>
</feature>
<dbReference type="InterPro" id="IPR051910">
    <property type="entry name" value="ComF/GntX_DNA_util-trans"/>
</dbReference>
<evidence type="ECO:0000313" key="4">
    <source>
        <dbReference type="Proteomes" id="UP001497527"/>
    </source>
</evidence>
<gene>
    <name evidence="3" type="ORF">T190423A01A_20106</name>
</gene>
<dbReference type="Proteomes" id="UP001497527">
    <property type="component" value="Unassembled WGS sequence"/>
</dbReference>
<dbReference type="CDD" id="cd06223">
    <property type="entry name" value="PRTases_typeI"/>
    <property type="match status" value="1"/>
</dbReference>
<comment type="caution">
    <text evidence="3">The sequence shown here is derived from an EMBL/GenBank/DDBJ whole genome shotgun (WGS) entry which is preliminary data.</text>
</comment>
<dbReference type="PANTHER" id="PTHR47505">
    <property type="entry name" value="DNA UTILIZATION PROTEIN YHGH"/>
    <property type="match status" value="1"/>
</dbReference>
<dbReference type="Pfam" id="PF00156">
    <property type="entry name" value="Pribosyltran"/>
    <property type="match status" value="1"/>
</dbReference>
<evidence type="ECO:0000313" key="3">
    <source>
        <dbReference type="EMBL" id="CAL2102355.1"/>
    </source>
</evidence>
<comment type="similarity">
    <text evidence="1">Belongs to the ComF/GntX family.</text>
</comment>
<dbReference type="EMBL" id="CAXJIO010000011">
    <property type="protein sequence ID" value="CAL2102355.1"/>
    <property type="molecule type" value="Genomic_DNA"/>
</dbReference>
<sequence>MRYLKDIFYLFFPNLCVNCETTLLQNEKHLCTHCLNDLPIIDDNPHTNVTLHATFLGKIPVKNVRSFLYYQKHGITQKIIHNLKYKNRPELGDYIANWFGSQLKESNVFKNIDYIVPVPLHYKKLKKRGYNQLSTFGKTLANLLDAEYKPQILVKISLAKTQTFKKRFERFSNDNTSFKLSDNQIFKNKHILLIDDVITTGATLQACCNELLNTPNITISIATMAFTEKT</sequence>
<evidence type="ECO:0000259" key="2">
    <source>
        <dbReference type="Pfam" id="PF00156"/>
    </source>
</evidence>
<reference evidence="3 4" key="1">
    <citation type="submission" date="2024-05" db="EMBL/GenBank/DDBJ databases">
        <authorList>
            <person name="Duchaud E."/>
        </authorList>
    </citation>
    <scope>NUCLEOTIDE SEQUENCE [LARGE SCALE GENOMIC DNA]</scope>
    <source>
        <strain evidence="3">Ena-SAMPLE-TAB-13-05-2024-13:56:06:370-140308</strain>
    </source>
</reference>
<name>A0ABM9PA86_9FLAO</name>
<organism evidence="3 4">
    <name type="scientific">Tenacibaculum polynesiense</name>
    <dbReference type="NCBI Taxonomy" id="3137857"/>
    <lineage>
        <taxon>Bacteria</taxon>
        <taxon>Pseudomonadati</taxon>
        <taxon>Bacteroidota</taxon>
        <taxon>Flavobacteriia</taxon>
        <taxon>Flavobacteriales</taxon>
        <taxon>Flavobacteriaceae</taxon>
        <taxon>Tenacibaculum</taxon>
    </lineage>
</organism>
<accession>A0ABM9PA86</accession>
<dbReference type="Gene3D" id="3.40.50.2020">
    <property type="match status" value="1"/>
</dbReference>
<keyword evidence="4" id="KW-1185">Reference proteome</keyword>